<comment type="caution">
    <text evidence="2">The sequence shown here is derived from an EMBL/GenBank/DDBJ whole genome shotgun (WGS) entry which is preliminary data.</text>
</comment>
<dbReference type="Proteomes" id="UP001283361">
    <property type="component" value="Unassembled WGS sequence"/>
</dbReference>
<evidence type="ECO:0000256" key="1">
    <source>
        <dbReference type="SAM" id="MobiDB-lite"/>
    </source>
</evidence>
<feature type="region of interest" description="Disordered" evidence="1">
    <location>
        <begin position="40"/>
        <end position="82"/>
    </location>
</feature>
<evidence type="ECO:0000313" key="2">
    <source>
        <dbReference type="EMBL" id="KAK3788872.1"/>
    </source>
</evidence>
<accession>A0AAE1AJI4</accession>
<dbReference type="EMBL" id="JAWDGP010001720">
    <property type="protein sequence ID" value="KAK3788872.1"/>
    <property type="molecule type" value="Genomic_DNA"/>
</dbReference>
<dbReference type="AlphaFoldDB" id="A0AAE1AJI4"/>
<reference evidence="2" key="1">
    <citation type="journal article" date="2023" name="G3 (Bethesda)">
        <title>A reference genome for the long-term kleptoplast-retaining sea slug Elysia crispata morphotype clarki.</title>
        <authorList>
            <person name="Eastman K.E."/>
            <person name="Pendleton A.L."/>
            <person name="Shaikh M.A."/>
            <person name="Suttiyut T."/>
            <person name="Ogas R."/>
            <person name="Tomko P."/>
            <person name="Gavelis G."/>
            <person name="Widhalm J.R."/>
            <person name="Wisecaver J.H."/>
        </authorList>
    </citation>
    <scope>NUCLEOTIDE SEQUENCE</scope>
    <source>
        <strain evidence="2">ECLA1</strain>
    </source>
</reference>
<protein>
    <submittedName>
        <fullName evidence="2">Uncharacterized protein</fullName>
    </submittedName>
</protein>
<organism evidence="2 3">
    <name type="scientific">Elysia crispata</name>
    <name type="common">lettuce slug</name>
    <dbReference type="NCBI Taxonomy" id="231223"/>
    <lineage>
        <taxon>Eukaryota</taxon>
        <taxon>Metazoa</taxon>
        <taxon>Spiralia</taxon>
        <taxon>Lophotrochozoa</taxon>
        <taxon>Mollusca</taxon>
        <taxon>Gastropoda</taxon>
        <taxon>Heterobranchia</taxon>
        <taxon>Euthyneura</taxon>
        <taxon>Panpulmonata</taxon>
        <taxon>Sacoglossa</taxon>
        <taxon>Placobranchoidea</taxon>
        <taxon>Plakobranchidae</taxon>
        <taxon>Elysia</taxon>
    </lineage>
</organism>
<sequence length="82" mass="8761">MESLEKNDERALRYFTQAASRRNLRTDVSSRAPGQAALTISSATAQEAERNKGNILPGGAPLADGWGRASSARQEITGEGEN</sequence>
<gene>
    <name evidence="2" type="ORF">RRG08_012198</name>
</gene>
<keyword evidence="3" id="KW-1185">Reference proteome</keyword>
<proteinExistence type="predicted"/>
<evidence type="ECO:0000313" key="3">
    <source>
        <dbReference type="Proteomes" id="UP001283361"/>
    </source>
</evidence>
<name>A0AAE1AJI4_9GAST</name>